<protein>
    <submittedName>
        <fullName evidence="1">Uncharacterized protein</fullName>
    </submittedName>
</protein>
<gene>
    <name evidence="1" type="ORF">SDC9_20284</name>
</gene>
<proteinExistence type="predicted"/>
<sequence length="73" mass="8304">MHSDLQFDTQSLHLLQLSILITGLKAENLDIKPSVVPTGHTELQYNLPLNALIKITIRRKKSAKKNEIAINWE</sequence>
<name>A0A644U6J9_9ZZZZ</name>
<evidence type="ECO:0000313" key="1">
    <source>
        <dbReference type="EMBL" id="MPL74472.1"/>
    </source>
</evidence>
<reference evidence="1" key="1">
    <citation type="submission" date="2019-08" db="EMBL/GenBank/DDBJ databases">
        <authorList>
            <person name="Kucharzyk K."/>
            <person name="Murdoch R.W."/>
            <person name="Higgins S."/>
            <person name="Loffler F."/>
        </authorList>
    </citation>
    <scope>NUCLEOTIDE SEQUENCE</scope>
</reference>
<accession>A0A644U6J9</accession>
<organism evidence="1">
    <name type="scientific">bioreactor metagenome</name>
    <dbReference type="NCBI Taxonomy" id="1076179"/>
    <lineage>
        <taxon>unclassified sequences</taxon>
        <taxon>metagenomes</taxon>
        <taxon>ecological metagenomes</taxon>
    </lineage>
</organism>
<dbReference type="AlphaFoldDB" id="A0A644U6J9"/>
<dbReference type="EMBL" id="VSSQ01000080">
    <property type="protein sequence ID" value="MPL74472.1"/>
    <property type="molecule type" value="Genomic_DNA"/>
</dbReference>
<comment type="caution">
    <text evidence="1">The sequence shown here is derived from an EMBL/GenBank/DDBJ whole genome shotgun (WGS) entry which is preliminary data.</text>
</comment>